<dbReference type="RefSeq" id="WP_075065955.1">
    <property type="nucleotide sequence ID" value="NZ_LKAJ02000001.1"/>
</dbReference>
<feature type="compositionally biased region" description="Basic and acidic residues" evidence="1">
    <location>
        <begin position="258"/>
        <end position="282"/>
    </location>
</feature>
<reference evidence="3" key="3">
    <citation type="submission" date="2021-06" db="EMBL/GenBank/DDBJ databases">
        <title>Genomic Description and Analysis of Intracellular Bacteria, Candidatus Berkiella cookevillensis and Candidatus Berkiella aquae.</title>
        <authorList>
            <person name="Kidane D.T."/>
            <person name="Mehari Y.T."/>
            <person name="Rice F.C."/>
            <person name="Arivett B.A."/>
            <person name="Farone A.L."/>
            <person name="Berk S.G."/>
            <person name="Farone M.B."/>
        </authorList>
    </citation>
    <scope>NUCLEOTIDE SEQUENCE</scope>
    <source>
        <strain evidence="3">HT99</strain>
    </source>
</reference>
<dbReference type="Proteomes" id="UP000051497">
    <property type="component" value="Unassembled WGS sequence"/>
</dbReference>
<feature type="region of interest" description="Disordered" evidence="1">
    <location>
        <begin position="253"/>
        <end position="416"/>
    </location>
</feature>
<comment type="caution">
    <text evidence="2">The sequence shown here is derived from an EMBL/GenBank/DDBJ whole genome shotgun (WGS) entry which is preliminary data.</text>
</comment>
<organism evidence="2">
    <name type="scientific">Candidatus Berkiella aquae</name>
    <dbReference type="NCBI Taxonomy" id="295108"/>
    <lineage>
        <taxon>Bacteria</taxon>
        <taxon>Pseudomonadati</taxon>
        <taxon>Pseudomonadota</taxon>
        <taxon>Gammaproteobacteria</taxon>
        <taxon>Candidatus Berkiellales</taxon>
        <taxon>Candidatus Berkiellaceae</taxon>
        <taxon>Candidatus Berkiella</taxon>
    </lineage>
</organism>
<dbReference type="PATRIC" id="fig|1590043.3.peg.1350"/>
<dbReference type="PANTHER" id="PTHR40269:SF1">
    <property type="entry name" value="OUTER MEMBRANE PROTEIN"/>
    <property type="match status" value="1"/>
</dbReference>
<accession>A0A0Q9YLH5</accession>
<feature type="compositionally biased region" description="Polar residues" evidence="1">
    <location>
        <begin position="301"/>
        <end position="325"/>
    </location>
</feature>
<dbReference type="InterPro" id="IPR021728">
    <property type="entry name" value="DUF3300"/>
</dbReference>
<reference evidence="2" key="1">
    <citation type="submission" date="2015-09" db="EMBL/GenBank/DDBJ databases">
        <title>Draft Genome Sequences of Two Novel Amoeba-resistant Intranuclear Bacteria, Candidatus Berkiella cookevillensis and Candidatus Berkiella aquae.</title>
        <authorList>
            <person name="Mehari Y.T."/>
            <person name="Arivett B.A."/>
            <person name="Farone A.L."/>
            <person name="Gunderson J.H."/>
            <person name="Farone M.B."/>
        </authorList>
    </citation>
    <scope>NUCLEOTIDE SEQUENCE [LARGE SCALE GENOMIC DNA]</scope>
    <source>
        <strain evidence="2">HT99</strain>
    </source>
</reference>
<dbReference type="PANTHER" id="PTHR40269">
    <property type="entry name" value="OUTER MEMBRANE PROTEIN-RELATED"/>
    <property type="match status" value="1"/>
</dbReference>
<dbReference type="Pfam" id="PF11737">
    <property type="entry name" value="DUF3300"/>
    <property type="match status" value="1"/>
</dbReference>
<gene>
    <name evidence="3" type="ORF">HT99x_008655</name>
    <name evidence="2" type="ORF">HT99x_01327</name>
</gene>
<proteinExistence type="predicted"/>
<feature type="compositionally biased region" description="Polar residues" evidence="1">
    <location>
        <begin position="351"/>
        <end position="362"/>
    </location>
</feature>
<reference evidence="3" key="2">
    <citation type="journal article" date="2016" name="Genome Announc.">
        <title>Draft Genome Sequences of Two Novel Amoeba-Resistant Intranuclear Bacteria, 'Candidatus Berkiella cookevillensis' and 'Candidatus Berkiella aquae'.</title>
        <authorList>
            <person name="Mehari Y.T."/>
            <person name="Arivett B.A."/>
            <person name="Farone A.L."/>
            <person name="Gunderson J.H."/>
            <person name="Farone M.B."/>
        </authorList>
    </citation>
    <scope>NUCLEOTIDE SEQUENCE</scope>
    <source>
        <strain evidence="3">HT99</strain>
    </source>
</reference>
<evidence type="ECO:0000256" key="1">
    <source>
        <dbReference type="SAM" id="MobiDB-lite"/>
    </source>
</evidence>
<evidence type="ECO:0000313" key="2">
    <source>
        <dbReference type="EMBL" id="KRG21574.1"/>
    </source>
</evidence>
<dbReference type="AlphaFoldDB" id="A0A0Q9YLH5"/>
<dbReference type="EMBL" id="LKAJ02000001">
    <property type="protein sequence ID" value="MCS5711504.1"/>
    <property type="molecule type" value="Genomic_DNA"/>
</dbReference>
<keyword evidence="4" id="KW-1185">Reference proteome</keyword>
<dbReference type="EMBL" id="LKAJ01000004">
    <property type="protein sequence ID" value="KRG21574.1"/>
    <property type="molecule type" value="Genomic_DNA"/>
</dbReference>
<feature type="compositionally biased region" description="Low complexity" evidence="1">
    <location>
        <begin position="337"/>
        <end position="350"/>
    </location>
</feature>
<feature type="compositionally biased region" description="Basic residues" evidence="1">
    <location>
        <begin position="372"/>
        <end position="390"/>
    </location>
</feature>
<name>A0A0Q9YLH5_9GAMM</name>
<evidence type="ECO:0000313" key="3">
    <source>
        <dbReference type="EMBL" id="MCS5711504.1"/>
    </source>
</evidence>
<sequence>MNSTLKSILTWTLALILIFPAFAQPEKQTLYSKAEIEQLVAPIALYPDSLLSQILMASTYPLEIVSAARWVKENPKLKGAELEAALKQQKWDESVKSLTTVPDVLKTMSDKLEMTQKLGDAFLAQQQDVLEAIQRLRNMAQEKGHLKSSKEQVVNVTQAPAATPSKPSVITIEQTDPNVVYVPVYDPNVVYGEWPYPEYPPYDYYPYGYSPAAALLTFATAAIVGNALWGHFDWGNRYVNIDVNRYNKFNGANINGDRWQHHPEHRGNVPYRDKVTQHKYGRDQIQNTQSREAFRDRAEQGRQQLSQERAQSLKQAKKSPQQQLANKKPSHAKSKAKAQQARKPSQQARKPSQQARHPSRNYNGGRGAGQHRPPHHNQARKQHTPQRATHRGSQQRSMHRGSSNRGSFHGGGGRRR</sequence>
<evidence type="ECO:0000313" key="4">
    <source>
        <dbReference type="Proteomes" id="UP000051497"/>
    </source>
</evidence>
<protein>
    <submittedName>
        <fullName evidence="3">DUF3300 domain-containing protein</fullName>
    </submittedName>
</protein>
<dbReference type="STRING" id="295108.HT99x_01327"/>
<dbReference type="OrthoDB" id="197257at2"/>